<evidence type="ECO:0000313" key="1">
    <source>
        <dbReference type="EMBL" id="JAE21894.1"/>
    </source>
</evidence>
<name>A0A0A9GEL7_ARUDO</name>
<reference evidence="1" key="2">
    <citation type="journal article" date="2015" name="Data Brief">
        <title>Shoot transcriptome of the giant reed, Arundo donax.</title>
        <authorList>
            <person name="Barrero R.A."/>
            <person name="Guerrero F.D."/>
            <person name="Moolhuijzen P."/>
            <person name="Goolsby J.A."/>
            <person name="Tidwell J."/>
            <person name="Bellgard S.E."/>
            <person name="Bellgard M.I."/>
        </authorList>
    </citation>
    <scope>NUCLEOTIDE SEQUENCE</scope>
    <source>
        <tissue evidence="1">Shoot tissue taken approximately 20 cm above the soil surface</tissue>
    </source>
</reference>
<protein>
    <submittedName>
        <fullName evidence="1">Uncharacterized protein</fullName>
    </submittedName>
</protein>
<reference evidence="1" key="1">
    <citation type="submission" date="2014-09" db="EMBL/GenBank/DDBJ databases">
        <authorList>
            <person name="Magalhaes I.L.F."/>
            <person name="Oliveira U."/>
            <person name="Santos F.R."/>
            <person name="Vidigal T.H.D.A."/>
            <person name="Brescovit A.D."/>
            <person name="Santos A.J."/>
        </authorList>
    </citation>
    <scope>NUCLEOTIDE SEQUENCE</scope>
    <source>
        <tissue evidence="1">Shoot tissue taken approximately 20 cm above the soil surface</tissue>
    </source>
</reference>
<accession>A0A0A9GEL7</accession>
<organism evidence="1">
    <name type="scientific">Arundo donax</name>
    <name type="common">Giant reed</name>
    <name type="synonym">Donax arundinaceus</name>
    <dbReference type="NCBI Taxonomy" id="35708"/>
    <lineage>
        <taxon>Eukaryota</taxon>
        <taxon>Viridiplantae</taxon>
        <taxon>Streptophyta</taxon>
        <taxon>Embryophyta</taxon>
        <taxon>Tracheophyta</taxon>
        <taxon>Spermatophyta</taxon>
        <taxon>Magnoliopsida</taxon>
        <taxon>Liliopsida</taxon>
        <taxon>Poales</taxon>
        <taxon>Poaceae</taxon>
        <taxon>PACMAD clade</taxon>
        <taxon>Arundinoideae</taxon>
        <taxon>Arundineae</taxon>
        <taxon>Arundo</taxon>
    </lineage>
</organism>
<dbReference type="EMBL" id="GBRH01176002">
    <property type="protein sequence ID" value="JAE21894.1"/>
    <property type="molecule type" value="Transcribed_RNA"/>
</dbReference>
<dbReference type="AlphaFoldDB" id="A0A0A9GEL7"/>
<sequence length="55" mass="6128">MRTAPLIHHSVKAIIAAQTPPYPLTHKILVLHLKASLQPYRSPRHIEDGGCCLMC</sequence>
<proteinExistence type="predicted"/>